<evidence type="ECO:0000256" key="17">
    <source>
        <dbReference type="ARBA" id="ARBA00041185"/>
    </source>
</evidence>
<evidence type="ECO:0000256" key="13">
    <source>
        <dbReference type="ARBA" id="ARBA00023316"/>
    </source>
</evidence>
<comment type="function">
    <text evidence="21">Peptidoglycan polymerase that is essential for cell division.</text>
</comment>
<accession>A0A502CHC1</accession>
<evidence type="ECO:0000256" key="5">
    <source>
        <dbReference type="ARBA" id="ARBA00022676"/>
    </source>
</evidence>
<feature type="transmembrane region" description="Helical" evidence="23">
    <location>
        <begin position="347"/>
        <end position="371"/>
    </location>
</feature>
<comment type="pathway">
    <text evidence="2">Cell wall biogenesis; peptidoglycan biosynthesis.</text>
</comment>
<evidence type="ECO:0000256" key="3">
    <source>
        <dbReference type="ARBA" id="ARBA00022475"/>
    </source>
</evidence>
<feature type="transmembrane region" description="Helical" evidence="23">
    <location>
        <begin position="204"/>
        <end position="221"/>
    </location>
</feature>
<keyword evidence="3" id="KW-1003">Cell membrane</keyword>
<evidence type="ECO:0000256" key="6">
    <source>
        <dbReference type="ARBA" id="ARBA00022679"/>
    </source>
</evidence>
<dbReference type="PANTHER" id="PTHR30474">
    <property type="entry name" value="CELL CYCLE PROTEIN"/>
    <property type="match status" value="1"/>
</dbReference>
<feature type="transmembrane region" description="Helical" evidence="23">
    <location>
        <begin position="151"/>
        <end position="168"/>
    </location>
</feature>
<feature type="transmembrane region" description="Helical" evidence="23">
    <location>
        <begin position="226"/>
        <end position="244"/>
    </location>
</feature>
<feature type="transmembrane region" description="Helical" evidence="23">
    <location>
        <begin position="87"/>
        <end position="104"/>
    </location>
</feature>
<dbReference type="AlphaFoldDB" id="A0A502CHC1"/>
<comment type="similarity">
    <text evidence="16">Belongs to the SEDS family. FtsW subfamily.</text>
</comment>
<keyword evidence="9" id="KW-0573">Peptidoglycan synthesis</keyword>
<organism evidence="24 25">
    <name type="scientific">Pedococcus bigeumensis</name>
    <dbReference type="NCBI Taxonomy" id="433644"/>
    <lineage>
        <taxon>Bacteria</taxon>
        <taxon>Bacillati</taxon>
        <taxon>Actinomycetota</taxon>
        <taxon>Actinomycetes</taxon>
        <taxon>Micrococcales</taxon>
        <taxon>Intrasporangiaceae</taxon>
        <taxon>Pedococcus</taxon>
    </lineage>
</organism>
<evidence type="ECO:0000256" key="20">
    <source>
        <dbReference type="ARBA" id="ARBA00049902"/>
    </source>
</evidence>
<dbReference type="GO" id="GO:0009252">
    <property type="term" value="P:peptidoglycan biosynthetic process"/>
    <property type="evidence" value="ECO:0007669"/>
    <property type="project" value="UniProtKB-KW"/>
</dbReference>
<evidence type="ECO:0000256" key="10">
    <source>
        <dbReference type="ARBA" id="ARBA00022989"/>
    </source>
</evidence>
<evidence type="ECO:0000256" key="22">
    <source>
        <dbReference type="SAM" id="MobiDB-lite"/>
    </source>
</evidence>
<dbReference type="InterPro" id="IPR013437">
    <property type="entry name" value="FtsW"/>
</dbReference>
<evidence type="ECO:0000256" key="19">
    <source>
        <dbReference type="ARBA" id="ARBA00044770"/>
    </source>
</evidence>
<proteinExistence type="inferred from homology"/>
<keyword evidence="13" id="KW-0961">Cell wall biogenesis/degradation</keyword>
<evidence type="ECO:0000256" key="9">
    <source>
        <dbReference type="ARBA" id="ARBA00022984"/>
    </source>
</evidence>
<evidence type="ECO:0000256" key="8">
    <source>
        <dbReference type="ARBA" id="ARBA00022960"/>
    </source>
</evidence>
<feature type="region of interest" description="Disordered" evidence="22">
    <location>
        <begin position="1"/>
        <end position="29"/>
    </location>
</feature>
<keyword evidence="25" id="KW-1185">Reference proteome</keyword>
<evidence type="ECO:0000256" key="15">
    <source>
        <dbReference type="ARBA" id="ARBA00033270"/>
    </source>
</evidence>
<keyword evidence="7 23" id="KW-0812">Transmembrane</keyword>
<protein>
    <recommendedName>
        <fullName evidence="17">Probable peptidoglycan glycosyltransferase FtsW</fullName>
        <ecNumber evidence="19">2.4.99.28</ecNumber>
    </recommendedName>
    <alternativeName>
        <fullName evidence="18">Cell division protein FtsW</fullName>
    </alternativeName>
    <alternativeName>
        <fullName evidence="15">Cell wall polymerase</fullName>
    </alternativeName>
    <alternativeName>
        <fullName evidence="14">Peptidoglycan polymerase</fullName>
    </alternativeName>
</protein>
<gene>
    <name evidence="24" type="primary">ftsW</name>
    <name evidence="24" type="ORF">EAH86_19940</name>
</gene>
<evidence type="ECO:0000256" key="11">
    <source>
        <dbReference type="ARBA" id="ARBA00023136"/>
    </source>
</evidence>
<feature type="transmembrane region" description="Helical" evidence="23">
    <location>
        <begin position="45"/>
        <end position="67"/>
    </location>
</feature>
<dbReference type="GO" id="GO:0051301">
    <property type="term" value="P:cell division"/>
    <property type="evidence" value="ECO:0007669"/>
    <property type="project" value="UniProtKB-KW"/>
</dbReference>
<evidence type="ECO:0000256" key="16">
    <source>
        <dbReference type="ARBA" id="ARBA00038053"/>
    </source>
</evidence>
<evidence type="ECO:0000256" key="21">
    <source>
        <dbReference type="ARBA" id="ARBA00049966"/>
    </source>
</evidence>
<dbReference type="GO" id="GO:0071555">
    <property type="term" value="P:cell wall organization"/>
    <property type="evidence" value="ECO:0007669"/>
    <property type="project" value="UniProtKB-KW"/>
</dbReference>
<evidence type="ECO:0000256" key="4">
    <source>
        <dbReference type="ARBA" id="ARBA00022618"/>
    </source>
</evidence>
<evidence type="ECO:0000313" key="25">
    <source>
        <dbReference type="Proteomes" id="UP000317722"/>
    </source>
</evidence>
<comment type="caution">
    <text evidence="24">The sequence shown here is derived from an EMBL/GenBank/DDBJ whole genome shotgun (WGS) entry which is preliminary data.</text>
</comment>
<name>A0A502CHC1_9MICO</name>
<keyword evidence="12" id="KW-0131">Cell cycle</keyword>
<dbReference type="NCBIfam" id="TIGR02614">
    <property type="entry name" value="ftsW"/>
    <property type="match status" value="1"/>
</dbReference>
<dbReference type="EMBL" id="RCZM01000009">
    <property type="protein sequence ID" value="TPG12577.1"/>
    <property type="molecule type" value="Genomic_DNA"/>
</dbReference>
<reference evidence="24 25" key="1">
    <citation type="journal article" date="2019" name="Environ. Microbiol.">
        <title>Species interactions and distinct microbial communities in high Arctic permafrost affected cryosols are associated with the CH4 and CO2 gas fluxes.</title>
        <authorList>
            <person name="Altshuler I."/>
            <person name="Hamel J."/>
            <person name="Turney S."/>
            <person name="Magnuson E."/>
            <person name="Levesque R."/>
            <person name="Greer C."/>
            <person name="Whyte L.G."/>
        </authorList>
    </citation>
    <scope>NUCLEOTIDE SEQUENCE [LARGE SCALE GENOMIC DNA]</scope>
    <source>
        <strain evidence="24 25">S9.3A</strain>
    </source>
</reference>
<comment type="subcellular location">
    <subcellularLocation>
        <location evidence="1">Cell membrane</location>
        <topology evidence="1">Multi-pass membrane protein</topology>
    </subcellularLocation>
</comment>
<dbReference type="GO" id="GO:0015648">
    <property type="term" value="F:lipid-linked peptidoglycan transporter activity"/>
    <property type="evidence" value="ECO:0007669"/>
    <property type="project" value="TreeGrafter"/>
</dbReference>
<sequence>MSSATTAPPRARTASHAAPNRDSSTKEPTRFGGWLQRLDSPVTSYYVLLSVTVVLVVIGLIMVLSASSVKSLVQTDNATPYVFFRKQLQFAAMGAIAMVIGVRVPPRVWKALAVPILVGSLLLQLLVFTPLGVSVNGNRNWLALGPVTLQPAEFAKIGLILVGATVLTAKRKLLGQLRHVIIPFLFPVAAVTIGLVLLGHDLGTVMVMGGIVAAVLFAAGVPRRMFIYGGALFGALAVTMVVTSPNRLQRFDVWLGKDTNQYGAYRQPLHGRYALADGGWWGLGLGASREKWQWLPEAHNDFIFAILGEELGLPGTLVLLGLFCALALVCYRIVLRSNDTFVRVATAGVMAWIVVQAIINIGAVIGLLPVIGVPLPLVSYGGSSLMTTMFALGMLLSFARKEPGCSEALSAKPSVVRRSLAVLPGRRGRR</sequence>
<feature type="compositionally biased region" description="Low complexity" evidence="22">
    <location>
        <begin position="1"/>
        <end position="18"/>
    </location>
</feature>
<dbReference type="InterPro" id="IPR001182">
    <property type="entry name" value="FtsW/RodA"/>
</dbReference>
<feature type="transmembrane region" description="Helical" evidence="23">
    <location>
        <begin position="111"/>
        <end position="131"/>
    </location>
</feature>
<keyword evidence="6" id="KW-0808">Transferase</keyword>
<feature type="transmembrane region" description="Helical" evidence="23">
    <location>
        <begin position="377"/>
        <end position="399"/>
    </location>
</feature>
<dbReference type="Proteomes" id="UP000317722">
    <property type="component" value="Unassembled WGS sequence"/>
</dbReference>
<dbReference type="PROSITE" id="PS00428">
    <property type="entry name" value="FTSW_RODA_SPOVE"/>
    <property type="match status" value="1"/>
</dbReference>
<keyword evidence="10 23" id="KW-1133">Transmembrane helix</keyword>
<keyword evidence="8" id="KW-0133">Cell shape</keyword>
<keyword evidence="4" id="KW-0132">Cell division</keyword>
<dbReference type="RefSeq" id="WP_140744017.1">
    <property type="nucleotide sequence ID" value="NZ_RCZM01000009.1"/>
</dbReference>
<keyword evidence="11 23" id="KW-0472">Membrane</keyword>
<evidence type="ECO:0000313" key="24">
    <source>
        <dbReference type="EMBL" id="TPG12577.1"/>
    </source>
</evidence>
<comment type="catalytic activity">
    <reaction evidence="20">
        <text>[GlcNAc-(1-&gt;4)-Mur2Ac(oyl-L-Ala-gamma-D-Glu-L-Lys-D-Ala-D-Ala)](n)-di-trans,octa-cis-undecaprenyl diphosphate + beta-D-GlcNAc-(1-&gt;4)-Mur2Ac(oyl-L-Ala-gamma-D-Glu-L-Lys-D-Ala-D-Ala)-di-trans,octa-cis-undecaprenyl diphosphate = [GlcNAc-(1-&gt;4)-Mur2Ac(oyl-L-Ala-gamma-D-Glu-L-Lys-D-Ala-D-Ala)](n+1)-di-trans,octa-cis-undecaprenyl diphosphate + di-trans,octa-cis-undecaprenyl diphosphate + H(+)</text>
        <dbReference type="Rhea" id="RHEA:23708"/>
        <dbReference type="Rhea" id="RHEA-COMP:9602"/>
        <dbReference type="Rhea" id="RHEA-COMP:9603"/>
        <dbReference type="ChEBI" id="CHEBI:15378"/>
        <dbReference type="ChEBI" id="CHEBI:58405"/>
        <dbReference type="ChEBI" id="CHEBI:60033"/>
        <dbReference type="ChEBI" id="CHEBI:78435"/>
        <dbReference type="EC" id="2.4.99.28"/>
    </reaction>
</comment>
<dbReference type="GO" id="GO:0008955">
    <property type="term" value="F:peptidoglycan glycosyltransferase activity"/>
    <property type="evidence" value="ECO:0007669"/>
    <property type="project" value="UniProtKB-EC"/>
</dbReference>
<evidence type="ECO:0000256" key="1">
    <source>
        <dbReference type="ARBA" id="ARBA00004651"/>
    </source>
</evidence>
<keyword evidence="5" id="KW-0328">Glycosyltransferase</keyword>
<evidence type="ECO:0000256" key="18">
    <source>
        <dbReference type="ARBA" id="ARBA00041418"/>
    </source>
</evidence>
<feature type="transmembrane region" description="Helical" evidence="23">
    <location>
        <begin position="317"/>
        <end position="335"/>
    </location>
</feature>
<dbReference type="GO" id="GO:0005886">
    <property type="term" value="C:plasma membrane"/>
    <property type="evidence" value="ECO:0007669"/>
    <property type="project" value="UniProtKB-SubCell"/>
</dbReference>
<evidence type="ECO:0000256" key="23">
    <source>
        <dbReference type="SAM" id="Phobius"/>
    </source>
</evidence>
<dbReference type="OrthoDB" id="9768187at2"/>
<feature type="transmembrane region" description="Helical" evidence="23">
    <location>
        <begin position="180"/>
        <end position="198"/>
    </location>
</feature>
<dbReference type="GO" id="GO:0032153">
    <property type="term" value="C:cell division site"/>
    <property type="evidence" value="ECO:0007669"/>
    <property type="project" value="TreeGrafter"/>
</dbReference>
<dbReference type="GO" id="GO:0008360">
    <property type="term" value="P:regulation of cell shape"/>
    <property type="evidence" value="ECO:0007669"/>
    <property type="project" value="UniProtKB-KW"/>
</dbReference>
<dbReference type="Pfam" id="PF01098">
    <property type="entry name" value="FTSW_RODA_SPOVE"/>
    <property type="match status" value="1"/>
</dbReference>
<dbReference type="PANTHER" id="PTHR30474:SF2">
    <property type="entry name" value="PEPTIDOGLYCAN GLYCOSYLTRANSFERASE FTSW-RELATED"/>
    <property type="match status" value="1"/>
</dbReference>
<evidence type="ECO:0000256" key="7">
    <source>
        <dbReference type="ARBA" id="ARBA00022692"/>
    </source>
</evidence>
<evidence type="ECO:0000256" key="2">
    <source>
        <dbReference type="ARBA" id="ARBA00004752"/>
    </source>
</evidence>
<evidence type="ECO:0000256" key="12">
    <source>
        <dbReference type="ARBA" id="ARBA00023306"/>
    </source>
</evidence>
<dbReference type="InterPro" id="IPR018365">
    <property type="entry name" value="Cell_cycle_FtsW-rel_CS"/>
</dbReference>
<dbReference type="EC" id="2.4.99.28" evidence="19"/>
<evidence type="ECO:0000256" key="14">
    <source>
        <dbReference type="ARBA" id="ARBA00032370"/>
    </source>
</evidence>